<dbReference type="AlphaFoldDB" id="A0A8K0T8J9"/>
<accession>A0A8K0T8J9</accession>
<name>A0A8K0T8J9_9PEZI</name>
<organism evidence="2 3">
    <name type="scientific">Plectosphaerella cucumerina</name>
    <dbReference type="NCBI Taxonomy" id="40658"/>
    <lineage>
        <taxon>Eukaryota</taxon>
        <taxon>Fungi</taxon>
        <taxon>Dikarya</taxon>
        <taxon>Ascomycota</taxon>
        <taxon>Pezizomycotina</taxon>
        <taxon>Sordariomycetes</taxon>
        <taxon>Hypocreomycetidae</taxon>
        <taxon>Glomerellales</taxon>
        <taxon>Plectosphaerellaceae</taxon>
        <taxon>Plectosphaerella</taxon>
    </lineage>
</organism>
<dbReference type="EMBL" id="JAGPXD010000005">
    <property type="protein sequence ID" value="KAH7354056.1"/>
    <property type="molecule type" value="Genomic_DNA"/>
</dbReference>
<keyword evidence="3" id="KW-1185">Reference proteome</keyword>
<proteinExistence type="predicted"/>
<dbReference type="Proteomes" id="UP000813385">
    <property type="component" value="Unassembled WGS sequence"/>
</dbReference>
<sequence>MASTLNLCLVRSCDLLMLTFNHRVQELLAAQPVAQGAPQRHQEAQDRQVPFAQGNRPQVPSQPPSCSARHCQGSGAQGGQAREGLDKRLGRKHVFWDLGWRIAATRAAADADPSAWVHMTPCEGLRTDRLHSSPSPTDMTELKHDSSLTATSTYNTGVCRDRTGSPNWLFGDALSLLETPCTLSGGIADGSQQSRNHGGSNWVTMWLLAEGQPIAWRKFAIIQPRPTPGQAMYSPVHPTQRPAV</sequence>
<feature type="region of interest" description="Disordered" evidence="1">
    <location>
        <begin position="53"/>
        <end position="84"/>
    </location>
</feature>
<evidence type="ECO:0000313" key="3">
    <source>
        <dbReference type="Proteomes" id="UP000813385"/>
    </source>
</evidence>
<gene>
    <name evidence="2" type="ORF">B0T11DRAFT_123514</name>
</gene>
<comment type="caution">
    <text evidence="2">The sequence shown here is derived from an EMBL/GenBank/DDBJ whole genome shotgun (WGS) entry which is preliminary data.</text>
</comment>
<reference evidence="2" key="1">
    <citation type="journal article" date="2021" name="Nat. Commun.">
        <title>Genetic determinants of endophytism in the Arabidopsis root mycobiome.</title>
        <authorList>
            <person name="Mesny F."/>
            <person name="Miyauchi S."/>
            <person name="Thiergart T."/>
            <person name="Pickel B."/>
            <person name="Atanasova L."/>
            <person name="Karlsson M."/>
            <person name="Huettel B."/>
            <person name="Barry K.W."/>
            <person name="Haridas S."/>
            <person name="Chen C."/>
            <person name="Bauer D."/>
            <person name="Andreopoulos W."/>
            <person name="Pangilinan J."/>
            <person name="LaButti K."/>
            <person name="Riley R."/>
            <person name="Lipzen A."/>
            <person name="Clum A."/>
            <person name="Drula E."/>
            <person name="Henrissat B."/>
            <person name="Kohler A."/>
            <person name="Grigoriev I.V."/>
            <person name="Martin F.M."/>
            <person name="Hacquard S."/>
        </authorList>
    </citation>
    <scope>NUCLEOTIDE SEQUENCE</scope>
    <source>
        <strain evidence="2">MPI-CAGE-AT-0016</strain>
    </source>
</reference>
<evidence type="ECO:0000256" key="1">
    <source>
        <dbReference type="SAM" id="MobiDB-lite"/>
    </source>
</evidence>
<protein>
    <submittedName>
        <fullName evidence="2">Uncharacterized protein</fullName>
    </submittedName>
</protein>
<evidence type="ECO:0000313" key="2">
    <source>
        <dbReference type="EMBL" id="KAH7354056.1"/>
    </source>
</evidence>